<protein>
    <submittedName>
        <fullName evidence="6">TIGR03862 family flavoprotein</fullName>
    </submittedName>
</protein>
<accession>A0AAU7JAV6</accession>
<dbReference type="Gene3D" id="1.10.8.260">
    <property type="entry name" value="HI0933 insert domain-like"/>
    <property type="match status" value="1"/>
</dbReference>
<keyword evidence="3" id="KW-0274">FAD</keyword>
<name>A0AAU7JAV6_9HYPH</name>
<proteinExistence type="predicted"/>
<evidence type="ECO:0000256" key="1">
    <source>
        <dbReference type="ARBA" id="ARBA00001974"/>
    </source>
</evidence>
<feature type="domain" description="RsdA/BaiN/AoA(So)-like insert" evidence="5">
    <location>
        <begin position="205"/>
        <end position="356"/>
    </location>
</feature>
<keyword evidence="2" id="KW-0285">Flavoprotein</keyword>
<dbReference type="PANTHER" id="PTHR42887">
    <property type="entry name" value="OS12G0638800 PROTEIN"/>
    <property type="match status" value="1"/>
</dbReference>
<dbReference type="RefSeq" id="WP_406854117.1">
    <property type="nucleotide sequence ID" value="NZ_CP157484.1"/>
</dbReference>
<dbReference type="InterPro" id="IPR023166">
    <property type="entry name" value="BaiN-like_dom_sf"/>
</dbReference>
<dbReference type="SUPFAM" id="SSF51905">
    <property type="entry name" value="FAD/NAD(P)-binding domain"/>
    <property type="match status" value="1"/>
</dbReference>
<dbReference type="NCBIfam" id="TIGR00275">
    <property type="entry name" value="aminoacetone oxidase family FAD-binding enzyme"/>
    <property type="match status" value="1"/>
</dbReference>
<evidence type="ECO:0000256" key="3">
    <source>
        <dbReference type="ARBA" id="ARBA00022827"/>
    </source>
</evidence>
<dbReference type="SUPFAM" id="SSF160996">
    <property type="entry name" value="HI0933 insert domain-like"/>
    <property type="match status" value="1"/>
</dbReference>
<dbReference type="PRINTS" id="PR00419">
    <property type="entry name" value="ADXRDTASE"/>
</dbReference>
<feature type="domain" description="RsdA/BaiN/AoA(So)-like Rossmann fold-like" evidence="4">
    <location>
        <begin position="15"/>
        <end position="408"/>
    </location>
</feature>
<dbReference type="Pfam" id="PF22780">
    <property type="entry name" value="HI0933_like_1st"/>
    <property type="match status" value="1"/>
</dbReference>
<evidence type="ECO:0000256" key="2">
    <source>
        <dbReference type="ARBA" id="ARBA00022630"/>
    </source>
</evidence>
<dbReference type="PANTHER" id="PTHR42887:SF1">
    <property type="entry name" value="BLR3961 PROTEIN"/>
    <property type="match status" value="1"/>
</dbReference>
<dbReference type="Gene3D" id="3.50.50.60">
    <property type="entry name" value="FAD/NAD(P)-binding domain"/>
    <property type="match status" value="1"/>
</dbReference>
<dbReference type="InterPro" id="IPR055178">
    <property type="entry name" value="RsdA/BaiN/AoA(So)-like_dom"/>
</dbReference>
<dbReference type="EMBL" id="CP157484">
    <property type="protein sequence ID" value="XBO37295.1"/>
    <property type="molecule type" value="Genomic_DNA"/>
</dbReference>
<dbReference type="InterPro" id="IPR036188">
    <property type="entry name" value="FAD/NAD-bd_sf"/>
</dbReference>
<evidence type="ECO:0000259" key="5">
    <source>
        <dbReference type="Pfam" id="PF22780"/>
    </source>
</evidence>
<evidence type="ECO:0000259" key="4">
    <source>
        <dbReference type="Pfam" id="PF03486"/>
    </source>
</evidence>
<dbReference type="AlphaFoldDB" id="A0AAU7JAV6"/>
<reference evidence="6" key="1">
    <citation type="submission" date="2024-05" db="EMBL/GenBank/DDBJ databases">
        <authorList>
            <person name="Kim S."/>
            <person name="Heo J."/>
            <person name="Choi H."/>
            <person name="Choi Y."/>
            <person name="Kwon S.-W."/>
            <person name="Kim Y."/>
        </authorList>
    </citation>
    <scope>NUCLEOTIDE SEQUENCE</scope>
    <source>
        <strain evidence="6">KACC 23698</strain>
    </source>
</reference>
<organism evidence="6">
    <name type="scientific">Alsobacter sp. KACC 23698</name>
    <dbReference type="NCBI Taxonomy" id="3149229"/>
    <lineage>
        <taxon>Bacteria</taxon>
        <taxon>Pseudomonadati</taxon>
        <taxon>Pseudomonadota</taxon>
        <taxon>Alphaproteobacteria</taxon>
        <taxon>Hyphomicrobiales</taxon>
        <taxon>Alsobacteraceae</taxon>
        <taxon>Alsobacter</taxon>
    </lineage>
</organism>
<dbReference type="InterPro" id="IPR022460">
    <property type="entry name" value="Flavoprotein_PP4765"/>
</dbReference>
<dbReference type="InterPro" id="IPR004792">
    <property type="entry name" value="BaiN-like"/>
</dbReference>
<dbReference type="Gene3D" id="2.40.30.10">
    <property type="entry name" value="Translation factors"/>
    <property type="match status" value="1"/>
</dbReference>
<sequence length="418" mass="44044">MTETQIAAAPPTPLHVAIVGGGPAGLMAAETIATGAAGRVVVTVYDHMPSLGRKFLLAGRGGLNLTHGEPMDAFAERYREAAPHLRPMLDAFPPDALRAWADALGQHTFVGSSGRVFPKAMKASPLLRAWLRRLDGLGVRVALRHRWTGWDEAGRLRFEGPDGVVAVAADATVLALGGASWPKLGSDGGWTGLLAAKDVAIAPLRAANSGFDVAWTDLFRERFQGEPLKGAAFTVGRRRLKGEAVISRHGIEGGAVYALSAELRAEIEARGEAALWLDLRPDVRAEQLAERAAAMKPGQSMANVLRKAMGVSPVGAGLLREAFGPDLPREPLKLAQAVKGCRLRITGVRPLDRAISTAGGVAFEEVDEALMLKRLPGVFVAGEMLDWEAPTGGYLLQACFSSGVAAGQGALQRLGQAG</sequence>
<evidence type="ECO:0000313" key="6">
    <source>
        <dbReference type="EMBL" id="XBO37295.1"/>
    </source>
</evidence>
<dbReference type="Pfam" id="PF03486">
    <property type="entry name" value="HI0933_like"/>
    <property type="match status" value="1"/>
</dbReference>
<comment type="cofactor">
    <cofactor evidence="1">
        <name>FAD</name>
        <dbReference type="ChEBI" id="CHEBI:57692"/>
    </cofactor>
</comment>
<gene>
    <name evidence="6" type="ORF">ABEG18_16355</name>
</gene>
<dbReference type="NCBIfam" id="TIGR03862">
    <property type="entry name" value="flavo_PP4765"/>
    <property type="match status" value="1"/>
</dbReference>
<dbReference type="InterPro" id="IPR057661">
    <property type="entry name" value="RsdA/BaiN/AoA(So)_Rossmann"/>
</dbReference>